<reference evidence="2" key="1">
    <citation type="submission" date="2014-07" db="EMBL/GenBank/DDBJ databases">
        <title>Genome sequencing of plant-pathogenic Streptomyces species.</title>
        <authorList>
            <person name="Harrison J."/>
            <person name="Sapp M."/>
            <person name="Thwaites R."/>
            <person name="Studholme D.J."/>
        </authorList>
    </citation>
    <scope>NUCLEOTIDE SEQUENCE [LARGE SCALE GENOMIC DNA]</scope>
    <source>
        <strain evidence="2">NCPPB 4445</strain>
    </source>
</reference>
<dbReference type="eggNOG" id="ENOG50329FT">
    <property type="taxonomic scope" value="Bacteria"/>
</dbReference>
<protein>
    <submittedName>
        <fullName evidence="1">Uncharacterized protein</fullName>
    </submittedName>
</protein>
<evidence type="ECO:0000313" key="2">
    <source>
        <dbReference type="Proteomes" id="UP000037151"/>
    </source>
</evidence>
<dbReference type="EMBL" id="JPPY01000033">
    <property type="protein sequence ID" value="KND39050.1"/>
    <property type="molecule type" value="Genomic_DNA"/>
</dbReference>
<dbReference type="Proteomes" id="UP000037151">
    <property type="component" value="Unassembled WGS sequence"/>
</dbReference>
<gene>
    <name evidence="1" type="ORF">IQ63_05805</name>
</gene>
<evidence type="ECO:0000313" key="1">
    <source>
        <dbReference type="EMBL" id="KND39050.1"/>
    </source>
</evidence>
<sequence>MIKKVLAGAALASAATMAATGVASATTAAGVGAENMTATNAGEMNHAARVAYGDTASGSGTASDFATRNGDTAIGGDAHGILNTYGAPLVNVDLRCAVPNAEGVGGNVLGGSSAACPVAPVDQFEAPRSLI</sequence>
<accession>A0A0L0KN71</accession>
<comment type="caution">
    <text evidence="1">The sequence shown here is derived from an EMBL/GenBank/DDBJ whole genome shotgun (WGS) entry which is preliminary data.</text>
</comment>
<dbReference type="OrthoDB" id="4254443at2"/>
<name>A0A0L0KN71_9ACTN</name>
<organism evidence="1 2">
    <name type="scientific">Streptomyces acidiscabies</name>
    <dbReference type="NCBI Taxonomy" id="42234"/>
    <lineage>
        <taxon>Bacteria</taxon>
        <taxon>Bacillati</taxon>
        <taxon>Actinomycetota</taxon>
        <taxon>Actinomycetes</taxon>
        <taxon>Kitasatosporales</taxon>
        <taxon>Streptomycetaceae</taxon>
        <taxon>Streptomyces</taxon>
    </lineage>
</organism>
<dbReference type="PATRIC" id="fig|42234.21.peg.1196"/>
<proteinExistence type="predicted"/>
<dbReference type="AlphaFoldDB" id="A0A0L0KN71"/>
<dbReference type="RefSeq" id="WP_050369675.1">
    <property type="nucleotide sequence ID" value="NZ_BCMK01000063.1"/>
</dbReference>